<dbReference type="Proteomes" id="UP000193648">
    <property type="component" value="Unassembled WGS sequence"/>
</dbReference>
<comment type="caution">
    <text evidence="2">The sequence shown here is derived from an EMBL/GenBank/DDBJ whole genome shotgun (WGS) entry which is preliminary data.</text>
</comment>
<evidence type="ECO:0000259" key="1">
    <source>
        <dbReference type="Pfam" id="PF20231"/>
    </source>
</evidence>
<dbReference type="Pfam" id="PF20231">
    <property type="entry name" value="DUF6589"/>
    <property type="match status" value="2"/>
</dbReference>
<protein>
    <recommendedName>
        <fullName evidence="1">DUF6589 domain-containing protein</fullName>
    </recommendedName>
</protein>
<proteinExistence type="predicted"/>
<reference evidence="2 3" key="1">
    <citation type="submission" date="2016-07" db="EMBL/GenBank/DDBJ databases">
        <title>Pervasive Adenine N6-methylation of Active Genes in Fungi.</title>
        <authorList>
            <consortium name="DOE Joint Genome Institute"/>
            <person name="Mondo S.J."/>
            <person name="Dannebaum R.O."/>
            <person name="Kuo R.C."/>
            <person name="Labutti K."/>
            <person name="Haridas S."/>
            <person name="Kuo A."/>
            <person name="Salamov A."/>
            <person name="Ahrendt S.R."/>
            <person name="Lipzen A."/>
            <person name="Sullivan W."/>
            <person name="Andreopoulos W.B."/>
            <person name="Clum A."/>
            <person name="Lindquist E."/>
            <person name="Daum C."/>
            <person name="Ramamoorthy G.K."/>
            <person name="Gryganskyi A."/>
            <person name="Culley D."/>
            <person name="Magnuson J.K."/>
            <person name="James T.Y."/>
            <person name="O'Malley M.A."/>
            <person name="Stajich J.E."/>
            <person name="Spatafora J.W."/>
            <person name="Visel A."/>
            <person name="Grigoriev I.V."/>
        </authorList>
    </citation>
    <scope>NUCLEOTIDE SEQUENCE [LARGE SCALE GENOMIC DNA]</scope>
    <source>
        <strain evidence="2 3">NRRL 3116</strain>
    </source>
</reference>
<dbReference type="InParanoid" id="A0A1Y2G0T1"/>
<feature type="domain" description="DUF6589" evidence="1">
    <location>
        <begin position="112"/>
        <end position="177"/>
    </location>
</feature>
<evidence type="ECO:0000313" key="2">
    <source>
        <dbReference type="EMBL" id="ORY89510.1"/>
    </source>
</evidence>
<dbReference type="InterPro" id="IPR046496">
    <property type="entry name" value="DUF6589"/>
</dbReference>
<dbReference type="OrthoDB" id="4743193at2759"/>
<evidence type="ECO:0000313" key="3">
    <source>
        <dbReference type="Proteomes" id="UP000193648"/>
    </source>
</evidence>
<gene>
    <name evidence="2" type="ORF">BCR41DRAFT_402711</name>
</gene>
<dbReference type="AlphaFoldDB" id="A0A1Y2G0T1"/>
<dbReference type="EMBL" id="MCFF01000110">
    <property type="protein sequence ID" value="ORY89510.1"/>
    <property type="molecule type" value="Genomic_DNA"/>
</dbReference>
<dbReference type="GeneID" id="33571175"/>
<keyword evidence="3" id="KW-1185">Reference proteome</keyword>
<name>A0A1Y2G0T1_9FUNG</name>
<organism evidence="2 3">
    <name type="scientific">Lobosporangium transversale</name>
    <dbReference type="NCBI Taxonomy" id="64571"/>
    <lineage>
        <taxon>Eukaryota</taxon>
        <taxon>Fungi</taxon>
        <taxon>Fungi incertae sedis</taxon>
        <taxon>Mucoromycota</taxon>
        <taxon>Mortierellomycotina</taxon>
        <taxon>Mortierellomycetes</taxon>
        <taxon>Mortierellales</taxon>
        <taxon>Mortierellaceae</taxon>
        <taxon>Lobosporangium</taxon>
    </lineage>
</organism>
<accession>A0A1Y2G0T1</accession>
<dbReference type="RefSeq" id="XP_021875051.1">
    <property type="nucleotide sequence ID" value="XM_022029332.1"/>
</dbReference>
<feature type="domain" description="DUF6589" evidence="1">
    <location>
        <begin position="180"/>
        <end position="236"/>
    </location>
</feature>
<sequence length="269" mass="30057">MAPLQGQMTDSHHEERRGIEAHHAIAEGGDVDLSSIDPQGHGFIVQAKVKAESFHVIYDNINMVCRKYDQWLENWDSFESGTTTTAVISKETAEERDTNPARLLRRNLTSFKNMSMPIPSKSPLPTEKTEIFPLPSMHIQATLDGNRDILETVMKGALKFDSGWFNGKSKLISGDRSAYRVPGSLAFYASMLGRSRVILGGPDFHAANELLQHMFDAMVVRVWELDLGCDDLEAGVHGMPDYILQEKLEQCRHSGQAYEAKRPEVAQLG</sequence>